<dbReference type="PROSITE" id="PS50016">
    <property type="entry name" value="ZF_PHD_2"/>
    <property type="match status" value="1"/>
</dbReference>
<dbReference type="CDD" id="cd20405">
    <property type="entry name" value="Tudor_Agenet_AtDUF_rpt1_3"/>
    <property type="match status" value="1"/>
</dbReference>
<dbReference type="InterPro" id="IPR014002">
    <property type="entry name" value="Agenet_dom_plant"/>
</dbReference>
<evidence type="ECO:0000256" key="5">
    <source>
        <dbReference type="ARBA" id="ARBA00023242"/>
    </source>
</evidence>
<dbReference type="Pfam" id="PF23209">
    <property type="entry name" value="IDM1_C"/>
    <property type="match status" value="2"/>
</dbReference>
<dbReference type="Pfam" id="PF16135">
    <property type="entry name" value="TDBD"/>
    <property type="match status" value="1"/>
</dbReference>
<dbReference type="InterPro" id="IPR001965">
    <property type="entry name" value="Znf_PHD"/>
</dbReference>
<dbReference type="InterPro" id="IPR016181">
    <property type="entry name" value="Acyl_CoA_acyltransferase"/>
</dbReference>
<dbReference type="Gene3D" id="3.30.40.10">
    <property type="entry name" value="Zinc/RING finger domain, C3HC4 (zinc finger)"/>
    <property type="match status" value="2"/>
</dbReference>
<evidence type="ECO:0000256" key="2">
    <source>
        <dbReference type="ARBA" id="ARBA00022723"/>
    </source>
</evidence>
<feature type="domain" description="PHD-type" evidence="7">
    <location>
        <begin position="865"/>
        <end position="910"/>
    </location>
</feature>
<accession>A0ABC8T445</accession>
<dbReference type="InterPro" id="IPR054292">
    <property type="entry name" value="DUF7028"/>
</dbReference>
<keyword evidence="3 6" id="KW-0863">Zinc-finger</keyword>
<evidence type="ECO:0000256" key="1">
    <source>
        <dbReference type="ARBA" id="ARBA00004123"/>
    </source>
</evidence>
<dbReference type="Pfam" id="PF00628">
    <property type="entry name" value="PHD"/>
    <property type="match status" value="1"/>
</dbReference>
<dbReference type="InterPro" id="IPR056511">
    <property type="entry name" value="IDM1_C"/>
</dbReference>
<dbReference type="SUPFAM" id="SSF57903">
    <property type="entry name" value="FYVE/PHD zinc finger"/>
    <property type="match status" value="1"/>
</dbReference>
<keyword evidence="4" id="KW-0862">Zinc</keyword>
<dbReference type="Pfam" id="PF05641">
    <property type="entry name" value="Agenet"/>
    <property type="match status" value="1"/>
</dbReference>
<protein>
    <recommendedName>
        <fullName evidence="7">PHD-type domain-containing protein</fullName>
    </recommendedName>
</protein>
<dbReference type="GO" id="GO:0005634">
    <property type="term" value="C:nucleus"/>
    <property type="evidence" value="ECO:0007669"/>
    <property type="project" value="UniProtKB-SubCell"/>
</dbReference>
<comment type="subcellular location">
    <subcellularLocation>
        <location evidence="1">Nucleus</location>
    </subcellularLocation>
</comment>
<evidence type="ECO:0000256" key="4">
    <source>
        <dbReference type="ARBA" id="ARBA00022833"/>
    </source>
</evidence>
<name>A0ABC8T445_9AQUA</name>
<dbReference type="Pfam" id="PF22970">
    <property type="entry name" value="DUF7028"/>
    <property type="match status" value="2"/>
</dbReference>
<dbReference type="InterPro" id="IPR019787">
    <property type="entry name" value="Znf_PHD-finger"/>
</dbReference>
<evidence type="ECO:0000313" key="8">
    <source>
        <dbReference type="EMBL" id="CAK9164191.1"/>
    </source>
</evidence>
<comment type="caution">
    <text evidence="8">The sequence shown here is derived from an EMBL/GenBank/DDBJ whole genome shotgun (WGS) entry which is preliminary data.</text>
</comment>
<evidence type="ECO:0000259" key="7">
    <source>
        <dbReference type="PROSITE" id="PS50016"/>
    </source>
</evidence>
<evidence type="ECO:0000313" key="9">
    <source>
        <dbReference type="Proteomes" id="UP001642360"/>
    </source>
</evidence>
<dbReference type="PANTHER" id="PTHR46309">
    <property type="entry name" value="PHD FINGER PROTEIN 12"/>
    <property type="match status" value="1"/>
</dbReference>
<dbReference type="InterPro" id="IPR013083">
    <property type="entry name" value="Znf_RING/FYVE/PHD"/>
</dbReference>
<organism evidence="8 9">
    <name type="scientific">Ilex paraguariensis</name>
    <name type="common">yerba mate</name>
    <dbReference type="NCBI Taxonomy" id="185542"/>
    <lineage>
        <taxon>Eukaryota</taxon>
        <taxon>Viridiplantae</taxon>
        <taxon>Streptophyta</taxon>
        <taxon>Embryophyta</taxon>
        <taxon>Tracheophyta</taxon>
        <taxon>Spermatophyta</taxon>
        <taxon>Magnoliopsida</taxon>
        <taxon>eudicotyledons</taxon>
        <taxon>Gunneridae</taxon>
        <taxon>Pentapetalae</taxon>
        <taxon>asterids</taxon>
        <taxon>campanulids</taxon>
        <taxon>Aquifoliales</taxon>
        <taxon>Aquifoliaceae</taxon>
        <taxon>Ilex</taxon>
    </lineage>
</organism>
<keyword evidence="9" id="KW-1185">Reference proteome</keyword>
<dbReference type="SMART" id="SM00249">
    <property type="entry name" value="PHD"/>
    <property type="match status" value="2"/>
</dbReference>
<sequence>MAADVETPASCQTIRKRKREKDHPKLLIDGKVEVRSFEEGFQGSWHTATVIDCKNLVRHVQYDHLLCDDGSEKLTEYVKVSPMLDGAFTANGTLPYCRGFIRPLAPPLDLGKWCPHYGQCVDMFHQEAWWEGVIFDHADGSEERKIFFPDMGDELNAQIEMLRITQDWDEGTGEWKPRGNWLFLELIEELEQEWPLLVSVKQIWYEVQVKNGFQNLKEWTCSGRDTWRDLVLQVIMDNFKLTCKEFFHQLKSSVGLGQESQLLLELPYSTLDSILNPEAYFGNALGVVPFETTSQLDRDCMQPNDLKDTSLQPVEKEINRDLAYAMEDDRWDRNLPISSIVPSPEEALCAPPSALLISPTNSDEYLRILSSGNSEAFSCMSSKDPSGKIKHSTKRNRIKWLPASRDMLPEAEFCPDAIGEYINDSSFKKKASTSNARKHLLYLGWKIEYARDISITRNLTRLRYVTPDGKKSYQSLRQACQSLIEHGSALIPQDDERNLVAAPDGPYPSSHTEQPQVCKEAPEAPSHSYDVGNPEYCPQAVVDYYLLGLQDQDAYRSGKRDAKLRDMSLKAMKHLSAVGWSFHYGWRRGKRELRYSSPSGRIIHSLRTACKFHINKRGLSNSNACTPERRQNIIFSKEAKGQLAIDGSCPPPIEIQGSLISWDAVPEKQQTKSANISVSRELVELGKATRDGVHAASWSYTTNTQIGCSALPRTVAESNTLIKLRKNMDVDFSTRVLRSSKIARKVVPSSSHHTPRTVLSWLIDNNVVLPEAKVYYRGRKGGHPMAEGLITRDGIKCNCCQVVFTLSNFEAHAGSTNRRPSANIFLEDGRSLLDCQVQLKCNNSMRRGRTRPREMKGNQHHSTNDNICSVCHYGGELVLCDQCPSSFHLSCLGLKDVPVGDWFCPSCCCGICGQSRFTKDIGQFTDNSALNCDQCEHQYHIGCLRTKGLANLDCFPKENWFCNERCEQIFLGLHRLLGKPVALGLENLTWTLMKDWRSDCCDYDASDIEASMENYSKLNVALGVMHECFEPLKEPRTRRDLVEDVIFSRWSELNRLNFRGFYTVILEKNDELITVATVRVYGEKVAEVPLIGTRFQYRRLGMCRILMNELEKNGSRSPLKFLYWKTPIISTPGLSSVFQPHLTCGALMDVCLWELCVIPKLKELGVGTLVLPAVPSVLNTWTTSFGYSIMTESERLNFLDYPFLDFQGTVMCQKLLMEIPSRELSLLKGTKPKLCDAISENNIVGLDGNSAVSEGFQADPIEESQILEKGRMDIAGGKGNDRGNGTAPLVIMANQATPVECMPCPSEVSVGCSVEAVDQKEGEHIGNGMFKCYICL</sequence>
<dbReference type="InterPro" id="IPR032308">
    <property type="entry name" value="TDBD"/>
</dbReference>
<evidence type="ECO:0000256" key="3">
    <source>
        <dbReference type="ARBA" id="ARBA00022771"/>
    </source>
</evidence>
<dbReference type="PANTHER" id="PTHR46309:SF12">
    <property type="entry name" value="GB|AAC80581.1"/>
    <property type="match status" value="1"/>
</dbReference>
<dbReference type="EMBL" id="CAUOFW020004169">
    <property type="protein sequence ID" value="CAK9164191.1"/>
    <property type="molecule type" value="Genomic_DNA"/>
</dbReference>
<dbReference type="SUPFAM" id="SSF55729">
    <property type="entry name" value="Acyl-CoA N-acyltransferases (Nat)"/>
    <property type="match status" value="1"/>
</dbReference>
<reference evidence="8 9" key="1">
    <citation type="submission" date="2024-02" db="EMBL/GenBank/DDBJ databases">
        <authorList>
            <person name="Vignale AGUSTIN F."/>
            <person name="Sosa J E."/>
            <person name="Modenutti C."/>
        </authorList>
    </citation>
    <scope>NUCLEOTIDE SEQUENCE [LARGE SCALE GENOMIC DNA]</scope>
</reference>
<keyword evidence="5" id="KW-0539">Nucleus</keyword>
<gene>
    <name evidence="8" type="ORF">ILEXP_LOCUS33285</name>
</gene>
<dbReference type="SMART" id="SM00743">
    <property type="entry name" value="Agenet"/>
    <property type="match status" value="2"/>
</dbReference>
<dbReference type="GO" id="GO:0008270">
    <property type="term" value="F:zinc ion binding"/>
    <property type="evidence" value="ECO:0007669"/>
    <property type="project" value="UniProtKB-KW"/>
</dbReference>
<dbReference type="InterPro" id="IPR011011">
    <property type="entry name" value="Znf_FYVE_PHD"/>
</dbReference>
<dbReference type="Proteomes" id="UP001642360">
    <property type="component" value="Unassembled WGS sequence"/>
</dbReference>
<keyword evidence="2" id="KW-0479">Metal-binding</keyword>
<evidence type="ECO:0000256" key="6">
    <source>
        <dbReference type="PROSITE-ProRule" id="PRU00146"/>
    </source>
</evidence>
<dbReference type="InterPro" id="IPR042163">
    <property type="entry name" value="PHF12"/>
</dbReference>
<proteinExistence type="predicted"/>
<dbReference type="InterPro" id="IPR008395">
    <property type="entry name" value="Agenet-like_dom"/>
</dbReference>